<dbReference type="InterPro" id="IPR001447">
    <property type="entry name" value="Arylamine_N-AcTrfase"/>
</dbReference>
<evidence type="ECO:0000313" key="3">
    <source>
        <dbReference type="EMBL" id="MDO3637834.1"/>
    </source>
</evidence>
<proteinExistence type="inferred from homology"/>
<dbReference type="Gene3D" id="2.40.128.150">
    <property type="entry name" value="Cysteine proteinases"/>
    <property type="match status" value="1"/>
</dbReference>
<dbReference type="PANTHER" id="PTHR11786">
    <property type="entry name" value="N-HYDROXYARYLAMINE O-ACETYLTRANSFERASE"/>
    <property type="match status" value="1"/>
</dbReference>
<dbReference type="EMBL" id="JAUMSQ010000157">
    <property type="protein sequence ID" value="MDO3637834.1"/>
    <property type="molecule type" value="Genomic_DNA"/>
</dbReference>
<evidence type="ECO:0000313" key="4">
    <source>
        <dbReference type="Proteomes" id="UP001168823"/>
    </source>
</evidence>
<sequence length="288" mass="31640">MSIATTVDVTGYLDRIGHGAAVRPDLQTLRTVVAAHNRTIPFENLDPVLGIPVADLGAAALTDKLVHRRRGGYCYEHNGLMGYVLEALGYGVDRLAGRVVWMNDDWDPGDDGFAAALPAQTHQLLAVTVPGEDGRFLVDVGFGGQTLTAPIRLQAGPVQETRHEPYRLREHGDGLLLEALIRGTWRPLYIFSLRPRPLIDLEVGSWYVSTHPKSGFVVGLTAALIADDARWNMRGRNLAVHRADGTERIRFDTAAQVLDALTDRFGIDLADLGDRVDVEARVHEVLDR</sequence>
<reference evidence="3" key="1">
    <citation type="submission" date="2023-07" db="EMBL/GenBank/DDBJ databases">
        <title>Mycolicibacterium sp. nov., a novel bacterial species.</title>
        <authorList>
            <person name="Cao Y."/>
        </authorList>
    </citation>
    <scope>NUCLEOTIDE SEQUENCE</scope>
    <source>
        <strain evidence="3">KC 300</strain>
    </source>
</reference>
<dbReference type="RefSeq" id="WP_302915306.1">
    <property type="nucleotide sequence ID" value="NZ_JAUMSQ010000157.1"/>
</dbReference>
<evidence type="ECO:0000256" key="1">
    <source>
        <dbReference type="ARBA" id="ARBA00006547"/>
    </source>
</evidence>
<dbReference type="SUPFAM" id="SSF54001">
    <property type="entry name" value="Cysteine proteinases"/>
    <property type="match status" value="1"/>
</dbReference>
<organism evidence="3 4">
    <name type="scientific">Mycolicibacterium arseniciresistens</name>
    <dbReference type="NCBI Taxonomy" id="3062257"/>
    <lineage>
        <taxon>Bacteria</taxon>
        <taxon>Bacillati</taxon>
        <taxon>Actinomycetota</taxon>
        <taxon>Actinomycetes</taxon>
        <taxon>Mycobacteriales</taxon>
        <taxon>Mycobacteriaceae</taxon>
        <taxon>Mycolicibacterium</taxon>
    </lineage>
</organism>
<evidence type="ECO:0000256" key="2">
    <source>
        <dbReference type="RuleBase" id="RU003452"/>
    </source>
</evidence>
<dbReference type="PRINTS" id="PR01543">
    <property type="entry name" value="ANATRNSFRASE"/>
</dbReference>
<gene>
    <name evidence="3" type="ORF">Q2100_19015</name>
</gene>
<dbReference type="Pfam" id="PF00797">
    <property type="entry name" value="Acetyltransf_2"/>
    <property type="match status" value="1"/>
</dbReference>
<protein>
    <submittedName>
        <fullName evidence="3">Arylamine N-acetyltransferase</fullName>
    </submittedName>
</protein>
<accession>A0ABT8UJ56</accession>
<dbReference type="InterPro" id="IPR038765">
    <property type="entry name" value="Papain-like_cys_pep_sf"/>
</dbReference>
<dbReference type="Gene3D" id="3.30.2140.10">
    <property type="entry name" value="Arylamine N-acetyltransferase"/>
    <property type="match status" value="1"/>
</dbReference>
<dbReference type="PANTHER" id="PTHR11786:SF0">
    <property type="entry name" value="ARYLAMINE N-ACETYLTRANSFERASE 4-RELATED"/>
    <property type="match status" value="1"/>
</dbReference>
<keyword evidence="4" id="KW-1185">Reference proteome</keyword>
<dbReference type="Proteomes" id="UP001168823">
    <property type="component" value="Unassembled WGS sequence"/>
</dbReference>
<name>A0ABT8UJ56_9MYCO</name>
<comment type="caution">
    <text evidence="3">The sequence shown here is derived from an EMBL/GenBank/DDBJ whole genome shotgun (WGS) entry which is preliminary data.</text>
</comment>
<comment type="similarity">
    <text evidence="1 2">Belongs to the arylamine N-acetyltransferase family.</text>
</comment>